<organism evidence="6 7">
    <name type="scientific">Phormidesmis priestleyi</name>
    <dbReference type="NCBI Taxonomy" id="268141"/>
    <lineage>
        <taxon>Bacteria</taxon>
        <taxon>Bacillati</taxon>
        <taxon>Cyanobacteriota</taxon>
        <taxon>Cyanophyceae</taxon>
        <taxon>Leptolyngbyales</taxon>
        <taxon>Leptolyngbyaceae</taxon>
        <taxon>Phormidesmis</taxon>
    </lineage>
</organism>
<dbReference type="InterPro" id="IPR029066">
    <property type="entry name" value="PLP-binding_barrel"/>
</dbReference>
<evidence type="ECO:0000256" key="1">
    <source>
        <dbReference type="ARBA" id="ARBA00022898"/>
    </source>
</evidence>
<dbReference type="PIRSF" id="PIRSF004848">
    <property type="entry name" value="YBL036c_PLPDEIII"/>
    <property type="match status" value="1"/>
</dbReference>
<evidence type="ECO:0000256" key="4">
    <source>
        <dbReference type="RuleBase" id="RU004514"/>
    </source>
</evidence>
<dbReference type="Gene3D" id="3.20.20.10">
    <property type="entry name" value="Alanine racemase"/>
    <property type="match status" value="1"/>
</dbReference>
<reference evidence="7" key="1">
    <citation type="submission" date="2018-04" db="EMBL/GenBank/DDBJ databases">
        <authorList>
            <person name="Cornet L."/>
        </authorList>
    </citation>
    <scope>NUCLEOTIDE SEQUENCE [LARGE SCALE GENOMIC DNA]</scope>
</reference>
<comment type="caution">
    <text evidence="6">The sequence shown here is derived from an EMBL/GenBank/DDBJ whole genome shotgun (WGS) entry which is preliminary data.</text>
</comment>
<protein>
    <recommendedName>
        <fullName evidence="2">Pyridoxal phosphate homeostasis protein</fullName>
        <shortName evidence="2">PLP homeostasis protein</shortName>
    </recommendedName>
</protein>
<feature type="modified residue" description="N6-(pyridoxal phosphate)lysine" evidence="2 3">
    <location>
        <position position="43"/>
    </location>
</feature>
<proteinExistence type="inferred from homology"/>
<evidence type="ECO:0000259" key="5">
    <source>
        <dbReference type="Pfam" id="PF01168"/>
    </source>
</evidence>
<dbReference type="PROSITE" id="PS01211">
    <property type="entry name" value="UPF0001"/>
    <property type="match status" value="1"/>
</dbReference>
<accession>A0A2W4WVF0</accession>
<comment type="similarity">
    <text evidence="2 4">Belongs to the pyridoxal phosphate-binding protein YggS/PROSC family.</text>
</comment>
<keyword evidence="1 2" id="KW-0663">Pyridoxal phosphate</keyword>
<evidence type="ECO:0000313" key="6">
    <source>
        <dbReference type="EMBL" id="PZO48906.1"/>
    </source>
</evidence>
<comment type="function">
    <text evidence="2">Pyridoxal 5'-phosphate (PLP)-binding protein, which is involved in PLP homeostasis.</text>
</comment>
<dbReference type="HAMAP" id="MF_02087">
    <property type="entry name" value="PLP_homeostasis"/>
    <property type="match status" value="1"/>
</dbReference>
<feature type="domain" description="Alanine racemase N-terminal" evidence="5">
    <location>
        <begin position="20"/>
        <end position="241"/>
    </location>
</feature>
<dbReference type="EMBL" id="QBMP01000226">
    <property type="protein sequence ID" value="PZO48906.1"/>
    <property type="molecule type" value="Genomic_DNA"/>
</dbReference>
<evidence type="ECO:0000256" key="3">
    <source>
        <dbReference type="PIRSR" id="PIRSR004848-1"/>
    </source>
</evidence>
<dbReference type="GO" id="GO:0030170">
    <property type="term" value="F:pyridoxal phosphate binding"/>
    <property type="evidence" value="ECO:0007669"/>
    <property type="project" value="UniProtKB-UniRule"/>
</dbReference>
<dbReference type="CDD" id="cd00635">
    <property type="entry name" value="PLPDE_III_YBL036c_like"/>
    <property type="match status" value="1"/>
</dbReference>
<dbReference type="InterPro" id="IPR011078">
    <property type="entry name" value="PyrdxlP_homeostasis"/>
</dbReference>
<name>A0A2W4WVF0_9CYAN</name>
<dbReference type="Proteomes" id="UP000249794">
    <property type="component" value="Unassembled WGS sequence"/>
</dbReference>
<dbReference type="FunFam" id="3.20.20.10:FF:000018">
    <property type="entry name" value="Pyridoxal phosphate homeostasis protein"/>
    <property type="match status" value="1"/>
</dbReference>
<dbReference type="SUPFAM" id="SSF51419">
    <property type="entry name" value="PLP-binding barrel"/>
    <property type="match status" value="1"/>
</dbReference>
<reference evidence="6 7" key="2">
    <citation type="submission" date="2018-06" db="EMBL/GenBank/DDBJ databases">
        <title>Metagenomic assembly of (sub)arctic Cyanobacteria and their associated microbiome from non-axenic cultures.</title>
        <authorList>
            <person name="Baurain D."/>
        </authorList>
    </citation>
    <scope>NUCLEOTIDE SEQUENCE [LARGE SCALE GENOMIC DNA]</scope>
    <source>
        <strain evidence="6">ULC027bin1</strain>
    </source>
</reference>
<dbReference type="PANTHER" id="PTHR10146:SF14">
    <property type="entry name" value="PYRIDOXAL PHOSPHATE HOMEOSTASIS PROTEIN"/>
    <property type="match status" value="1"/>
</dbReference>
<sequence>MTANLADDIADRLQKIEHKIAQSMTQLDQQAQHRPVRLVAVTKTFSAEIVRAAYAAGIRDFAENKVQEGIAKRLALSDLTGITWHFIGAVQSNKSRKVLENFDWIHSVDSLKLAKRLNQQAQELKRCPTCCLQVKLALDPTKSGFEPDELLAALPELSQLTDLKIAGLMAIAPYGLAASQTQTVFERGRDLAQQVSQVAQQQGWQSVHMNELSMGMSGDFEEAIAAGATLVRIGSGLFGQRS</sequence>
<dbReference type="PANTHER" id="PTHR10146">
    <property type="entry name" value="PROLINE SYNTHETASE CO-TRANSCRIBED BACTERIAL HOMOLOG PROTEIN"/>
    <property type="match status" value="1"/>
</dbReference>
<dbReference type="AlphaFoldDB" id="A0A2W4WVF0"/>
<dbReference type="Pfam" id="PF01168">
    <property type="entry name" value="Ala_racemase_N"/>
    <property type="match status" value="1"/>
</dbReference>
<comment type="cofactor">
    <cofactor evidence="3">
        <name>pyridoxal 5'-phosphate</name>
        <dbReference type="ChEBI" id="CHEBI:597326"/>
    </cofactor>
</comment>
<evidence type="ECO:0000256" key="2">
    <source>
        <dbReference type="HAMAP-Rule" id="MF_02087"/>
    </source>
</evidence>
<dbReference type="NCBIfam" id="TIGR00044">
    <property type="entry name" value="YggS family pyridoxal phosphate-dependent enzyme"/>
    <property type="match status" value="1"/>
</dbReference>
<evidence type="ECO:0000313" key="7">
    <source>
        <dbReference type="Proteomes" id="UP000249794"/>
    </source>
</evidence>
<gene>
    <name evidence="6" type="ORF">DCF15_17450</name>
</gene>
<dbReference type="InterPro" id="IPR001608">
    <property type="entry name" value="Ala_racemase_N"/>
</dbReference>